<organism evidence="1">
    <name type="scientific">Triticum urartu</name>
    <name type="common">Red wild einkorn</name>
    <name type="synonym">Crithodium urartu</name>
    <dbReference type="NCBI Taxonomy" id="4572"/>
    <lineage>
        <taxon>Eukaryota</taxon>
        <taxon>Viridiplantae</taxon>
        <taxon>Streptophyta</taxon>
        <taxon>Embryophyta</taxon>
        <taxon>Tracheophyta</taxon>
        <taxon>Spermatophyta</taxon>
        <taxon>Magnoliopsida</taxon>
        <taxon>Liliopsida</taxon>
        <taxon>Poales</taxon>
        <taxon>Poaceae</taxon>
        <taxon>BOP clade</taxon>
        <taxon>Pooideae</taxon>
        <taxon>Triticodae</taxon>
        <taxon>Triticeae</taxon>
        <taxon>Triticinae</taxon>
        <taxon>Triticum</taxon>
    </lineage>
</organism>
<dbReference type="EMBL" id="KD087316">
    <property type="protein sequence ID" value="EMS62034.1"/>
    <property type="molecule type" value="Genomic_DNA"/>
</dbReference>
<reference evidence="1" key="1">
    <citation type="journal article" date="2013" name="Nature">
        <title>Draft genome of the wheat A-genome progenitor Triticum urartu.</title>
        <authorList>
            <person name="Ling H.Q."/>
            <person name="Zhao S."/>
            <person name="Liu D."/>
            <person name="Wang J."/>
            <person name="Sun H."/>
            <person name="Zhang C."/>
            <person name="Fan H."/>
            <person name="Li D."/>
            <person name="Dong L."/>
            <person name="Tao Y."/>
            <person name="Gao C."/>
            <person name="Wu H."/>
            <person name="Li Y."/>
            <person name="Cui Y."/>
            <person name="Guo X."/>
            <person name="Zheng S."/>
            <person name="Wang B."/>
            <person name="Yu K."/>
            <person name="Liang Q."/>
            <person name="Yang W."/>
            <person name="Lou X."/>
            <person name="Chen J."/>
            <person name="Feng M."/>
            <person name="Jian J."/>
            <person name="Zhang X."/>
            <person name="Luo G."/>
            <person name="Jiang Y."/>
            <person name="Liu J."/>
            <person name="Wang Z."/>
            <person name="Sha Y."/>
            <person name="Zhang B."/>
            <person name="Wu H."/>
            <person name="Tang D."/>
            <person name="Shen Q."/>
            <person name="Xue P."/>
            <person name="Zou S."/>
            <person name="Wang X."/>
            <person name="Liu X."/>
            <person name="Wang F."/>
            <person name="Yang Y."/>
            <person name="An X."/>
            <person name="Dong Z."/>
            <person name="Zhang K."/>
            <person name="Zhang X."/>
            <person name="Luo M.C."/>
            <person name="Dvorak J."/>
            <person name="Tong Y."/>
            <person name="Wang J."/>
            <person name="Yang H."/>
            <person name="Li Z."/>
            <person name="Wang D."/>
            <person name="Zhang A."/>
            <person name="Wang J."/>
        </authorList>
    </citation>
    <scope>NUCLEOTIDE SEQUENCE</scope>
</reference>
<gene>
    <name evidence="1" type="ORF">TRIUR3_32514</name>
</gene>
<sequence>MEGTRGGSELRAYEQSRLASIAENKTGIKSYARSRLELAEELGYDMQRDEIFVRAHTRKIGVPTAQAETLIYSHARDCILIDDKNNLKKQLNHQQHLQWKFNFIDKMNKFLLY</sequence>
<protein>
    <submittedName>
        <fullName evidence="1">Uncharacterized protein</fullName>
    </submittedName>
</protein>
<name>M8AME1_TRIUA</name>
<dbReference type="AlphaFoldDB" id="M8AME1"/>
<evidence type="ECO:0000313" key="1">
    <source>
        <dbReference type="EMBL" id="EMS62034.1"/>
    </source>
</evidence>
<proteinExistence type="predicted"/>
<accession>M8AME1</accession>